<evidence type="ECO:0000313" key="2">
    <source>
        <dbReference type="Proteomes" id="UP001189429"/>
    </source>
</evidence>
<reference evidence="1" key="1">
    <citation type="submission" date="2023-10" db="EMBL/GenBank/DDBJ databases">
        <authorList>
            <person name="Chen Y."/>
            <person name="Shah S."/>
            <person name="Dougan E. K."/>
            <person name="Thang M."/>
            <person name="Chan C."/>
        </authorList>
    </citation>
    <scope>NUCLEOTIDE SEQUENCE [LARGE SCALE GENOMIC DNA]</scope>
</reference>
<evidence type="ECO:0000313" key="1">
    <source>
        <dbReference type="EMBL" id="CAK0797654.1"/>
    </source>
</evidence>
<dbReference type="Proteomes" id="UP001189429">
    <property type="component" value="Unassembled WGS sequence"/>
</dbReference>
<comment type="caution">
    <text evidence="1">The sequence shown here is derived from an EMBL/GenBank/DDBJ whole genome shotgun (WGS) entry which is preliminary data.</text>
</comment>
<name>A0ABN9Q027_9DINO</name>
<dbReference type="EMBL" id="CAUYUJ010001786">
    <property type="protein sequence ID" value="CAK0797654.1"/>
    <property type="molecule type" value="Genomic_DNA"/>
</dbReference>
<feature type="non-terminal residue" evidence="1">
    <location>
        <position position="99"/>
    </location>
</feature>
<proteinExistence type="predicted"/>
<keyword evidence="2" id="KW-1185">Reference proteome</keyword>
<gene>
    <name evidence="1" type="ORF">PCOR1329_LOCUS6670</name>
</gene>
<accession>A0ABN9Q027</accession>
<organism evidence="1 2">
    <name type="scientific">Prorocentrum cordatum</name>
    <dbReference type="NCBI Taxonomy" id="2364126"/>
    <lineage>
        <taxon>Eukaryota</taxon>
        <taxon>Sar</taxon>
        <taxon>Alveolata</taxon>
        <taxon>Dinophyceae</taxon>
        <taxon>Prorocentrales</taxon>
        <taxon>Prorocentraceae</taxon>
        <taxon>Prorocentrum</taxon>
    </lineage>
</organism>
<sequence length="99" mass="11009">MAHEAAPERARTILASVTGIDTKLSSFQIEITATVTEMRSDYSQLAARMDVLEASMEQDQSSEDVMADLSAEAERQVRMQKLESMVQKLESQLNDTPTD</sequence>
<protein>
    <submittedName>
        <fullName evidence="1">Uncharacterized protein</fullName>
    </submittedName>
</protein>